<dbReference type="Proteomes" id="UP000828251">
    <property type="component" value="Unassembled WGS sequence"/>
</dbReference>
<protein>
    <submittedName>
        <fullName evidence="1">Uncharacterized protein</fullName>
    </submittedName>
</protein>
<proteinExistence type="predicted"/>
<dbReference type="AlphaFoldDB" id="A0A9D4AAA8"/>
<sequence length="86" mass="9726">MQEILKSKEDTSGKEMANVKTGFEHVTITPKLKRCKVSTVRDFPPICERGTTSDVGLHRQIAVDQGKYSLSFSVYLYPMTDSRQKS</sequence>
<keyword evidence="2" id="KW-1185">Reference proteome</keyword>
<evidence type="ECO:0000313" key="1">
    <source>
        <dbReference type="EMBL" id="KAH1097927.1"/>
    </source>
</evidence>
<comment type="caution">
    <text evidence="1">The sequence shown here is derived from an EMBL/GenBank/DDBJ whole genome shotgun (WGS) entry which is preliminary data.</text>
</comment>
<reference evidence="1 2" key="1">
    <citation type="journal article" date="2021" name="Plant Biotechnol. J.">
        <title>Multi-omics assisted identification of the key and species-specific regulatory components of drought-tolerant mechanisms in Gossypium stocksii.</title>
        <authorList>
            <person name="Yu D."/>
            <person name="Ke L."/>
            <person name="Zhang D."/>
            <person name="Wu Y."/>
            <person name="Sun Y."/>
            <person name="Mei J."/>
            <person name="Sun J."/>
            <person name="Sun Y."/>
        </authorList>
    </citation>
    <scope>NUCLEOTIDE SEQUENCE [LARGE SCALE GENOMIC DNA]</scope>
    <source>
        <strain evidence="2">cv. E1</strain>
        <tissue evidence="1">Leaf</tissue>
    </source>
</reference>
<dbReference type="EMBL" id="JAIQCV010000005">
    <property type="protein sequence ID" value="KAH1097927.1"/>
    <property type="molecule type" value="Genomic_DNA"/>
</dbReference>
<gene>
    <name evidence="1" type="ORF">J1N35_014848</name>
</gene>
<accession>A0A9D4AAA8</accession>
<name>A0A9D4AAA8_9ROSI</name>
<organism evidence="1 2">
    <name type="scientific">Gossypium stocksii</name>
    <dbReference type="NCBI Taxonomy" id="47602"/>
    <lineage>
        <taxon>Eukaryota</taxon>
        <taxon>Viridiplantae</taxon>
        <taxon>Streptophyta</taxon>
        <taxon>Embryophyta</taxon>
        <taxon>Tracheophyta</taxon>
        <taxon>Spermatophyta</taxon>
        <taxon>Magnoliopsida</taxon>
        <taxon>eudicotyledons</taxon>
        <taxon>Gunneridae</taxon>
        <taxon>Pentapetalae</taxon>
        <taxon>rosids</taxon>
        <taxon>malvids</taxon>
        <taxon>Malvales</taxon>
        <taxon>Malvaceae</taxon>
        <taxon>Malvoideae</taxon>
        <taxon>Gossypium</taxon>
    </lineage>
</organism>
<evidence type="ECO:0000313" key="2">
    <source>
        <dbReference type="Proteomes" id="UP000828251"/>
    </source>
</evidence>